<comment type="caution">
    <text evidence="7">The sequence shown here is derived from an EMBL/GenBank/DDBJ whole genome shotgun (WGS) entry which is preliminary data.</text>
</comment>
<gene>
    <name evidence="7" type="ORF">C4541_08240</name>
</gene>
<organism evidence="7 8">
    <name type="scientific">Candidatus Auribacter fodinae</name>
    <dbReference type="NCBI Taxonomy" id="2093366"/>
    <lineage>
        <taxon>Bacteria</taxon>
        <taxon>Pseudomonadati</taxon>
        <taxon>Candidatus Auribacterota</taxon>
        <taxon>Candidatus Auribacteria</taxon>
        <taxon>Candidatus Auribacterales</taxon>
        <taxon>Candidatus Auribacteraceae</taxon>
        <taxon>Candidatus Auribacter</taxon>
    </lineage>
</organism>
<evidence type="ECO:0000313" key="7">
    <source>
        <dbReference type="EMBL" id="RJP58295.1"/>
    </source>
</evidence>
<feature type="transmembrane region" description="Helical" evidence="6">
    <location>
        <begin position="49"/>
        <end position="69"/>
    </location>
</feature>
<dbReference type="PIRSF" id="PIRSF005859">
    <property type="entry name" value="PBR"/>
    <property type="match status" value="1"/>
</dbReference>
<proteinExistence type="inferred from homology"/>
<keyword evidence="4 6" id="KW-1133">Transmembrane helix</keyword>
<dbReference type="InterPro" id="IPR038330">
    <property type="entry name" value="TspO/MBR-related_sf"/>
</dbReference>
<dbReference type="FunFam" id="1.20.1260.100:FF:000001">
    <property type="entry name" value="translocator protein 2"/>
    <property type="match status" value="1"/>
</dbReference>
<comment type="subcellular location">
    <subcellularLocation>
        <location evidence="1">Membrane</location>
        <topology evidence="1">Multi-pass membrane protein</topology>
    </subcellularLocation>
</comment>
<dbReference type="Pfam" id="PF03073">
    <property type="entry name" value="TspO_MBR"/>
    <property type="match status" value="1"/>
</dbReference>
<comment type="similarity">
    <text evidence="2">Belongs to the TspO/BZRP family.</text>
</comment>
<reference evidence="7 8" key="1">
    <citation type="journal article" date="2017" name="ISME J.">
        <title>Energy and carbon metabolisms in a deep terrestrial subsurface fluid microbial community.</title>
        <authorList>
            <person name="Momper L."/>
            <person name="Jungbluth S.P."/>
            <person name="Lee M.D."/>
            <person name="Amend J.P."/>
        </authorList>
    </citation>
    <scope>NUCLEOTIDE SEQUENCE [LARGE SCALE GENOMIC DNA]</scope>
    <source>
        <strain evidence="7">SURF_26</strain>
    </source>
</reference>
<accession>A0A3A4QWK0</accession>
<name>A0A3A4QWK0_9BACT</name>
<dbReference type="InterPro" id="IPR004307">
    <property type="entry name" value="TspO_MBR"/>
</dbReference>
<evidence type="ECO:0000256" key="4">
    <source>
        <dbReference type="ARBA" id="ARBA00022989"/>
    </source>
</evidence>
<dbReference type="PANTHER" id="PTHR10057:SF0">
    <property type="entry name" value="TRANSLOCATOR PROTEIN"/>
    <property type="match status" value="1"/>
</dbReference>
<evidence type="ECO:0000256" key="3">
    <source>
        <dbReference type="ARBA" id="ARBA00022692"/>
    </source>
</evidence>
<evidence type="ECO:0000256" key="1">
    <source>
        <dbReference type="ARBA" id="ARBA00004141"/>
    </source>
</evidence>
<dbReference type="GO" id="GO:0033013">
    <property type="term" value="P:tetrapyrrole metabolic process"/>
    <property type="evidence" value="ECO:0007669"/>
    <property type="project" value="UniProtKB-ARBA"/>
</dbReference>
<dbReference type="Gene3D" id="1.20.1260.100">
    <property type="entry name" value="TspO/MBR protein"/>
    <property type="match status" value="1"/>
</dbReference>
<evidence type="ECO:0000313" key="8">
    <source>
        <dbReference type="Proteomes" id="UP000266426"/>
    </source>
</evidence>
<dbReference type="AlphaFoldDB" id="A0A3A4QWK0"/>
<keyword evidence="5 6" id="KW-0472">Membrane</keyword>
<dbReference type="GO" id="GO:0016020">
    <property type="term" value="C:membrane"/>
    <property type="evidence" value="ECO:0007669"/>
    <property type="project" value="UniProtKB-SubCell"/>
</dbReference>
<dbReference type="Proteomes" id="UP000266426">
    <property type="component" value="Unassembled WGS sequence"/>
</dbReference>
<keyword evidence="3 6" id="KW-0812">Transmembrane</keyword>
<evidence type="ECO:0000256" key="2">
    <source>
        <dbReference type="ARBA" id="ARBA00007524"/>
    </source>
</evidence>
<feature type="transmembrane region" description="Helical" evidence="6">
    <location>
        <begin position="114"/>
        <end position="143"/>
    </location>
</feature>
<feature type="transmembrane region" description="Helical" evidence="6">
    <location>
        <begin position="81"/>
        <end position="102"/>
    </location>
</feature>
<evidence type="ECO:0000256" key="6">
    <source>
        <dbReference type="SAM" id="Phobius"/>
    </source>
</evidence>
<protein>
    <submittedName>
        <fullName evidence="7">Tryptophan-rich sensory protein</fullName>
    </submittedName>
</protein>
<dbReference type="CDD" id="cd15904">
    <property type="entry name" value="TSPO_MBR"/>
    <property type="match status" value="1"/>
</dbReference>
<sequence>MKSSHFLKLVMLIAVCQCAGIIGSAATLPAIPEWYNNLVKPVFTPPDWIFGPVWITLYTCMGIAAFLISQSNAEKPVVRTALFFFGIQLMLNALWPVIFFGLKAPLAALVEMTILWMFIAITATLFFAIHTVAGALLIPYLLWTSFAMVLNLRLYQLNR</sequence>
<dbReference type="PANTHER" id="PTHR10057">
    <property type="entry name" value="PERIPHERAL-TYPE BENZODIAZEPINE RECEPTOR"/>
    <property type="match status" value="1"/>
</dbReference>
<evidence type="ECO:0000256" key="5">
    <source>
        <dbReference type="ARBA" id="ARBA00023136"/>
    </source>
</evidence>
<dbReference type="EMBL" id="QZJZ01000068">
    <property type="protein sequence ID" value="RJP58295.1"/>
    <property type="molecule type" value="Genomic_DNA"/>
</dbReference>